<dbReference type="InterPro" id="IPR000225">
    <property type="entry name" value="Armadillo"/>
</dbReference>
<dbReference type="Gene3D" id="3.80.10.10">
    <property type="entry name" value="Ribonuclease Inhibitor"/>
    <property type="match status" value="1"/>
</dbReference>
<dbReference type="Gene3D" id="1.25.10.10">
    <property type="entry name" value="Leucine-rich Repeat Variant"/>
    <property type="match status" value="2"/>
</dbReference>
<evidence type="ECO:0000313" key="4">
    <source>
        <dbReference type="Proteomes" id="UP001229421"/>
    </source>
</evidence>
<reference evidence="3" key="1">
    <citation type="journal article" date="2023" name="bioRxiv">
        <title>Improved chromosome-level genome assembly for marigold (Tagetes erecta).</title>
        <authorList>
            <person name="Jiang F."/>
            <person name="Yuan L."/>
            <person name="Wang S."/>
            <person name="Wang H."/>
            <person name="Xu D."/>
            <person name="Wang A."/>
            <person name="Fan W."/>
        </authorList>
    </citation>
    <scope>NUCLEOTIDE SEQUENCE</scope>
    <source>
        <strain evidence="3">WSJ</strain>
        <tissue evidence="3">Leaf</tissue>
    </source>
</reference>
<dbReference type="Proteomes" id="UP001229421">
    <property type="component" value="Unassembled WGS sequence"/>
</dbReference>
<dbReference type="SUPFAM" id="SSF48371">
    <property type="entry name" value="ARM repeat"/>
    <property type="match status" value="1"/>
</dbReference>
<keyword evidence="1" id="KW-0677">Repeat</keyword>
<organism evidence="3 4">
    <name type="scientific">Tagetes erecta</name>
    <name type="common">African marigold</name>
    <dbReference type="NCBI Taxonomy" id="13708"/>
    <lineage>
        <taxon>Eukaryota</taxon>
        <taxon>Viridiplantae</taxon>
        <taxon>Streptophyta</taxon>
        <taxon>Embryophyta</taxon>
        <taxon>Tracheophyta</taxon>
        <taxon>Spermatophyta</taxon>
        <taxon>Magnoliopsida</taxon>
        <taxon>eudicotyledons</taxon>
        <taxon>Gunneridae</taxon>
        <taxon>Pentapetalae</taxon>
        <taxon>asterids</taxon>
        <taxon>campanulids</taxon>
        <taxon>Asterales</taxon>
        <taxon>Asteraceae</taxon>
        <taxon>Asteroideae</taxon>
        <taxon>Heliantheae alliance</taxon>
        <taxon>Tageteae</taxon>
        <taxon>Tagetes</taxon>
    </lineage>
</organism>
<dbReference type="AlphaFoldDB" id="A0AAD8KZN7"/>
<sequence>MGPSCELLQASGAQVLLRALAAAASAQVEAKIFARISLDLLAHRCDWGLMDSLASRCANLQNHRFRGSDNIDSLINLRAKKLKELSGDYCSMLIDLTLAGIVSHHKLLESFQLGPDSCERIISAAIGAIAFCYPKLKKLRLSGIRDVNKEAIDALATRFPNLNEIGFIDCETIDEVALGNVVSLRFLSVAGTTDVKWDLASESFNDMFWGRAAGALANLAVDEKCSMEVARVGGIRALVTLACNSKHEGVQEQAACALANLTVHDDSNTNDVAVGQKSGAIDALMLFVRSLDDSLRQEAAGALAGSVEPLTAAWALCNLAFSPQNALQIVEDGGVPVLIKLCSSMSEMARFMTALALAYIFDGRMDEYALVGSSKEDKSKSVSVKKGKDNSLDRFTLRGGWHATHNVKLLQASGAARVLRALAAASMLQLKQRYLLEL</sequence>
<dbReference type="SMART" id="SM00185">
    <property type="entry name" value="ARM"/>
    <property type="match status" value="3"/>
</dbReference>
<feature type="repeat" description="ARM" evidence="2">
    <location>
        <begin position="233"/>
        <end position="268"/>
    </location>
</feature>
<evidence type="ECO:0000313" key="3">
    <source>
        <dbReference type="EMBL" id="KAK1430373.1"/>
    </source>
</evidence>
<gene>
    <name evidence="3" type="ORF">QVD17_13055</name>
</gene>
<protein>
    <submittedName>
        <fullName evidence="3">Uncharacterized protein</fullName>
    </submittedName>
</protein>
<keyword evidence="4" id="KW-1185">Reference proteome</keyword>
<dbReference type="PROSITE" id="PS50176">
    <property type="entry name" value="ARM_REPEAT"/>
    <property type="match status" value="1"/>
</dbReference>
<dbReference type="PANTHER" id="PTHR46976">
    <property type="entry name" value="PROTEIN ARABIDILLO 1"/>
    <property type="match status" value="1"/>
</dbReference>
<evidence type="ECO:0000256" key="2">
    <source>
        <dbReference type="PROSITE-ProRule" id="PRU00259"/>
    </source>
</evidence>
<dbReference type="InterPro" id="IPR011989">
    <property type="entry name" value="ARM-like"/>
</dbReference>
<dbReference type="InterPro" id="IPR016024">
    <property type="entry name" value="ARM-type_fold"/>
</dbReference>
<dbReference type="EMBL" id="JAUHHV010000003">
    <property type="protein sequence ID" value="KAK1430373.1"/>
    <property type="molecule type" value="Genomic_DNA"/>
</dbReference>
<dbReference type="PANTHER" id="PTHR46976:SF1">
    <property type="entry name" value="PROTEIN ARABIDILLO 1"/>
    <property type="match status" value="1"/>
</dbReference>
<comment type="caution">
    <text evidence="3">The sequence shown here is derived from an EMBL/GenBank/DDBJ whole genome shotgun (WGS) entry which is preliminary data.</text>
</comment>
<evidence type="ECO:0000256" key="1">
    <source>
        <dbReference type="ARBA" id="ARBA00022737"/>
    </source>
</evidence>
<dbReference type="Pfam" id="PF00514">
    <property type="entry name" value="Arm"/>
    <property type="match status" value="2"/>
</dbReference>
<dbReference type="SUPFAM" id="SSF52047">
    <property type="entry name" value="RNI-like"/>
    <property type="match status" value="1"/>
</dbReference>
<name>A0AAD8KZN7_TARER</name>
<dbReference type="InterPro" id="IPR032675">
    <property type="entry name" value="LRR_dom_sf"/>
</dbReference>
<proteinExistence type="predicted"/>
<accession>A0AAD8KZN7</accession>